<dbReference type="EMBL" id="BAABIL010000269">
    <property type="protein sequence ID" value="GAA4979014.1"/>
    <property type="molecule type" value="Genomic_DNA"/>
</dbReference>
<keyword evidence="1" id="KW-0812">Transmembrane</keyword>
<dbReference type="Proteomes" id="UP001501195">
    <property type="component" value="Unassembled WGS sequence"/>
</dbReference>
<accession>A0ABP9HV94</accession>
<gene>
    <name evidence="2" type="ORF">GCM10023225_19480</name>
</gene>
<evidence type="ECO:0008006" key="4">
    <source>
        <dbReference type="Google" id="ProtNLM"/>
    </source>
</evidence>
<comment type="caution">
    <text evidence="2">The sequence shown here is derived from an EMBL/GenBank/DDBJ whole genome shotgun (WGS) entry which is preliminary data.</text>
</comment>
<sequence>MGINGIISAIVVGLVIGALGRLVVPGKQAMGWVATILVGLVAAFIGAWIGNAINAGTIITLVIQVVLAAAGVAAVAGGTRGRNRSLTHH</sequence>
<feature type="transmembrane region" description="Helical" evidence="1">
    <location>
        <begin position="55"/>
        <end position="76"/>
    </location>
</feature>
<protein>
    <recommendedName>
        <fullName evidence="4">Membrane protein YeaQ/YmgE (Transglycosylase-associated protein family)</fullName>
    </recommendedName>
</protein>
<organism evidence="2 3">
    <name type="scientific">Kineococcus glutinatus</name>
    <dbReference type="NCBI Taxonomy" id="1070872"/>
    <lineage>
        <taxon>Bacteria</taxon>
        <taxon>Bacillati</taxon>
        <taxon>Actinomycetota</taxon>
        <taxon>Actinomycetes</taxon>
        <taxon>Kineosporiales</taxon>
        <taxon>Kineosporiaceae</taxon>
        <taxon>Kineococcus</taxon>
    </lineage>
</organism>
<evidence type="ECO:0000256" key="1">
    <source>
        <dbReference type="SAM" id="Phobius"/>
    </source>
</evidence>
<keyword evidence="1" id="KW-0472">Membrane</keyword>
<reference evidence="3" key="1">
    <citation type="journal article" date="2019" name="Int. J. Syst. Evol. Microbiol.">
        <title>The Global Catalogue of Microorganisms (GCM) 10K type strain sequencing project: providing services to taxonomists for standard genome sequencing and annotation.</title>
        <authorList>
            <consortium name="The Broad Institute Genomics Platform"/>
            <consortium name="The Broad Institute Genome Sequencing Center for Infectious Disease"/>
            <person name="Wu L."/>
            <person name="Ma J."/>
        </authorList>
    </citation>
    <scope>NUCLEOTIDE SEQUENCE [LARGE SCALE GENOMIC DNA]</scope>
    <source>
        <strain evidence="3">JCM 18126</strain>
    </source>
</reference>
<proteinExistence type="predicted"/>
<keyword evidence="1" id="KW-1133">Transmembrane helix</keyword>
<evidence type="ECO:0000313" key="2">
    <source>
        <dbReference type="EMBL" id="GAA4979014.1"/>
    </source>
</evidence>
<name>A0ABP9HV94_9ACTN</name>
<feature type="transmembrane region" description="Helical" evidence="1">
    <location>
        <begin position="31"/>
        <end position="49"/>
    </location>
</feature>
<evidence type="ECO:0000313" key="3">
    <source>
        <dbReference type="Proteomes" id="UP001501195"/>
    </source>
</evidence>
<keyword evidence="3" id="KW-1185">Reference proteome</keyword>
<feature type="transmembrane region" description="Helical" evidence="1">
    <location>
        <begin position="6"/>
        <end position="24"/>
    </location>
</feature>
<dbReference type="RefSeq" id="WP_345712304.1">
    <property type="nucleotide sequence ID" value="NZ_BAABIL010000269.1"/>
</dbReference>